<dbReference type="EMBL" id="SIRE01000025">
    <property type="protein sequence ID" value="TBL71523.1"/>
    <property type="molecule type" value="Genomic_DNA"/>
</dbReference>
<sequence>MTQQRKVALITGSAKGLGKMTALTLAEAGCDIVINYVSSEQEAVQLRSRIEGLGAECLAVQADVTKPEQLEHMVSCIQRRFGRLDILVNNAGPFIRERRRFADYTPEEIEYLLRGNLIGVMQLDHMALPLMRENKWGRIIHFGFGRAAEARGWPHRAVYAAAKVGLVSFTKTLAEEEAEYGITVNMMCPGDIRGDNKEKLISEVEGITDDESPRGRPGTGEDIARVIAFLCGEQSDFITGNIIDISGGFDPIRPIKSWK</sequence>
<dbReference type="SUPFAM" id="SSF51735">
    <property type="entry name" value="NAD(P)-binding Rossmann-fold domains"/>
    <property type="match status" value="1"/>
</dbReference>
<dbReference type="PRINTS" id="PR00081">
    <property type="entry name" value="GDHRDH"/>
</dbReference>
<keyword evidence="4" id="KW-1185">Reference proteome</keyword>
<accession>A0A4Q9DJB6</accession>
<comment type="caution">
    <text evidence="3">The sequence shown here is derived from an EMBL/GenBank/DDBJ whole genome shotgun (WGS) entry which is preliminary data.</text>
</comment>
<dbReference type="RefSeq" id="WP_131017100.1">
    <property type="nucleotide sequence ID" value="NZ_SIRE01000025.1"/>
</dbReference>
<reference evidence="3 4" key="1">
    <citation type="submission" date="2019-02" db="EMBL/GenBank/DDBJ databases">
        <title>Paenibacillus sp. nov., isolated from surface-sterilized tissue of Thalictrum simplex L.</title>
        <authorList>
            <person name="Tuo L."/>
        </authorList>
    </citation>
    <scope>NUCLEOTIDE SEQUENCE [LARGE SCALE GENOMIC DNA]</scope>
    <source>
        <strain evidence="3 4">N2SHLJ1</strain>
    </source>
</reference>
<dbReference type="InterPro" id="IPR050259">
    <property type="entry name" value="SDR"/>
</dbReference>
<name>A0A4Q9DJB6_9BACL</name>
<evidence type="ECO:0000256" key="2">
    <source>
        <dbReference type="ARBA" id="ARBA00023002"/>
    </source>
</evidence>
<dbReference type="Pfam" id="PF13561">
    <property type="entry name" value="adh_short_C2"/>
    <property type="match status" value="1"/>
</dbReference>
<dbReference type="OrthoDB" id="9803333at2"/>
<dbReference type="PANTHER" id="PTHR42879">
    <property type="entry name" value="3-OXOACYL-(ACYL-CARRIER-PROTEIN) REDUCTASE"/>
    <property type="match status" value="1"/>
</dbReference>
<dbReference type="PRINTS" id="PR00080">
    <property type="entry name" value="SDRFAMILY"/>
</dbReference>
<dbReference type="FunFam" id="3.40.50.720:FF:000173">
    <property type="entry name" value="3-oxoacyl-[acyl-carrier protein] reductase"/>
    <property type="match status" value="1"/>
</dbReference>
<dbReference type="InterPro" id="IPR002347">
    <property type="entry name" value="SDR_fam"/>
</dbReference>
<organism evidence="3 4">
    <name type="scientific">Paenibacillus thalictri</name>
    <dbReference type="NCBI Taxonomy" id="2527873"/>
    <lineage>
        <taxon>Bacteria</taxon>
        <taxon>Bacillati</taxon>
        <taxon>Bacillota</taxon>
        <taxon>Bacilli</taxon>
        <taxon>Bacillales</taxon>
        <taxon>Paenibacillaceae</taxon>
        <taxon>Paenibacillus</taxon>
    </lineage>
</organism>
<dbReference type="CDD" id="cd05233">
    <property type="entry name" value="SDR_c"/>
    <property type="match status" value="1"/>
</dbReference>
<dbReference type="AlphaFoldDB" id="A0A4Q9DJB6"/>
<evidence type="ECO:0000313" key="4">
    <source>
        <dbReference type="Proteomes" id="UP000293142"/>
    </source>
</evidence>
<evidence type="ECO:0000313" key="3">
    <source>
        <dbReference type="EMBL" id="TBL71523.1"/>
    </source>
</evidence>
<evidence type="ECO:0000256" key="1">
    <source>
        <dbReference type="ARBA" id="ARBA00006484"/>
    </source>
</evidence>
<proteinExistence type="inferred from homology"/>
<gene>
    <name evidence="3" type="ORF">EYB31_29530</name>
</gene>
<protein>
    <submittedName>
        <fullName evidence="3">SDR family oxidoreductase</fullName>
    </submittedName>
</protein>
<comment type="similarity">
    <text evidence="1">Belongs to the short-chain dehydrogenases/reductases (SDR) family.</text>
</comment>
<dbReference type="InterPro" id="IPR036291">
    <property type="entry name" value="NAD(P)-bd_dom_sf"/>
</dbReference>
<dbReference type="PANTHER" id="PTHR42879:SF2">
    <property type="entry name" value="3-OXOACYL-[ACYL-CARRIER-PROTEIN] REDUCTASE FABG"/>
    <property type="match status" value="1"/>
</dbReference>
<keyword evidence="2" id="KW-0560">Oxidoreductase</keyword>
<dbReference type="GO" id="GO:0016491">
    <property type="term" value="F:oxidoreductase activity"/>
    <property type="evidence" value="ECO:0007669"/>
    <property type="project" value="UniProtKB-KW"/>
</dbReference>
<dbReference type="Gene3D" id="3.40.50.720">
    <property type="entry name" value="NAD(P)-binding Rossmann-like Domain"/>
    <property type="match status" value="1"/>
</dbReference>
<dbReference type="Proteomes" id="UP000293142">
    <property type="component" value="Unassembled WGS sequence"/>
</dbReference>